<evidence type="ECO:0000313" key="3">
    <source>
        <dbReference type="Proteomes" id="UP000239485"/>
    </source>
</evidence>
<dbReference type="Pfam" id="PF04122">
    <property type="entry name" value="CW_binding_2"/>
    <property type="match status" value="1"/>
</dbReference>
<dbReference type="Proteomes" id="UP000239485">
    <property type="component" value="Unassembled WGS sequence"/>
</dbReference>
<reference evidence="2 3" key="1">
    <citation type="submission" date="2018-02" db="EMBL/GenBank/DDBJ databases">
        <title>Genomic Encyclopedia of Archaeal and Bacterial Type Strains, Phase II (KMG-II): from individual species to whole genera.</title>
        <authorList>
            <person name="Goeker M."/>
        </authorList>
    </citation>
    <scope>NUCLEOTIDE SEQUENCE [LARGE SCALE GENOMIC DNA]</scope>
    <source>
        <strain evidence="2 3">DSM 22857</strain>
    </source>
</reference>
<dbReference type="EMBL" id="PTJD01000003">
    <property type="protein sequence ID" value="PPK97602.1"/>
    <property type="molecule type" value="Genomic_DNA"/>
</dbReference>
<keyword evidence="1" id="KW-0732">Signal</keyword>
<evidence type="ECO:0000256" key="1">
    <source>
        <dbReference type="SAM" id="SignalP"/>
    </source>
</evidence>
<comment type="caution">
    <text evidence="2">The sequence shown here is derived from an EMBL/GenBank/DDBJ whole genome shotgun (WGS) entry which is preliminary data.</text>
</comment>
<proteinExistence type="predicted"/>
<dbReference type="RefSeq" id="WP_104431793.1">
    <property type="nucleotide sequence ID" value="NZ_PTJD01000003.1"/>
</dbReference>
<name>A0A2S6ITM5_9ACTN</name>
<accession>A0A2S6ITM5</accession>
<dbReference type="OrthoDB" id="5196645at2"/>
<dbReference type="AlphaFoldDB" id="A0A2S6ITM5"/>
<gene>
    <name evidence="2" type="ORF">CLV92_103136</name>
</gene>
<evidence type="ECO:0000313" key="2">
    <source>
        <dbReference type="EMBL" id="PPK97602.1"/>
    </source>
</evidence>
<sequence length="172" mass="17269">MRKRTALIAAPVALAVLGTTGAAVAAGTGKDLDERAARALAAFTAPAADSSVARPAEVRDVGQNTVRVSGADRYATAVEVSRTWDPADVGVVYLATGEGFADALAVGASTGGAGPLLLTGRDRLPAVVAEELQRLQPCTVVVVGGANAVSDAVALEADRYTDPTGCQDPSIP</sequence>
<keyword evidence="3" id="KW-1185">Reference proteome</keyword>
<dbReference type="InterPro" id="IPR007253">
    <property type="entry name" value="Cell_wall-bd_2"/>
</dbReference>
<protein>
    <submittedName>
        <fullName evidence="2">Putative cell wall binding repeat protein</fullName>
    </submittedName>
</protein>
<organism evidence="2 3">
    <name type="scientific">Kineococcus xinjiangensis</name>
    <dbReference type="NCBI Taxonomy" id="512762"/>
    <lineage>
        <taxon>Bacteria</taxon>
        <taxon>Bacillati</taxon>
        <taxon>Actinomycetota</taxon>
        <taxon>Actinomycetes</taxon>
        <taxon>Kineosporiales</taxon>
        <taxon>Kineosporiaceae</taxon>
        <taxon>Kineococcus</taxon>
    </lineage>
</organism>
<feature type="chain" id="PRO_5015777307" evidence="1">
    <location>
        <begin position="26"/>
        <end position="172"/>
    </location>
</feature>
<feature type="signal peptide" evidence="1">
    <location>
        <begin position="1"/>
        <end position="25"/>
    </location>
</feature>